<feature type="transmembrane region" description="Helical" evidence="1">
    <location>
        <begin position="12"/>
        <end position="38"/>
    </location>
</feature>
<comment type="caution">
    <text evidence="2">The sequence shown here is derived from an EMBL/GenBank/DDBJ whole genome shotgun (WGS) entry which is preliminary data.</text>
</comment>
<keyword evidence="1" id="KW-1133">Transmembrane helix</keyword>
<evidence type="ECO:0000313" key="3">
    <source>
        <dbReference type="Proteomes" id="UP000030063"/>
    </source>
</evidence>
<dbReference type="RefSeq" id="WP_025164478.1">
    <property type="nucleotide sequence ID" value="NZ_AWSQ01000001.1"/>
</dbReference>
<dbReference type="OrthoDB" id="5296662at2"/>
<dbReference type="InterPro" id="IPR032092">
    <property type="entry name" value="PilW"/>
</dbReference>
<keyword evidence="3" id="KW-1185">Reference proteome</keyword>
<dbReference type="EMBL" id="AWSQ01000001">
    <property type="protein sequence ID" value="KFX71635.1"/>
    <property type="molecule type" value="Genomic_DNA"/>
</dbReference>
<dbReference type="AlphaFoldDB" id="A0A0A1YNZ9"/>
<dbReference type="STRING" id="1395571.TMS3_0106840"/>
<evidence type="ECO:0008006" key="4">
    <source>
        <dbReference type="Google" id="ProtNLM"/>
    </source>
</evidence>
<dbReference type="Proteomes" id="UP000030063">
    <property type="component" value="Unassembled WGS sequence"/>
</dbReference>
<sequence length="348" mass="37045">MNRYSFNRRRNHGLSLVELMIALLVGLLLSAAVLQIFISSKNTYRMQESMARLQENGRFAVSYMANDIRMAGYMGCGNIDRIPVNNIGQADDGGLAVASFDSNTIIVGSDNVVSGNVWGAAPGTDTLVVRKVNGGGLRLTGNLATNNANIQIVDNSLNVQAGDILFITDCINADIFRATNVSTGSDGKVTIAHSAAKNTSVNLSKMYGSDAEVMVFESAAYFVKETGRTTPNGDAIRALYVQRQAGKTAETATAYELVEGVQDIQLEFGVDTGNDSLADVYRTANNVTDWAKVVSARFSLLMQGVEGKVLSSSGSMAQSINYNGGAVAADGRVRQVFGSVVAVRNRVP</sequence>
<organism evidence="2 3">
    <name type="scientific">Pseudomonas taeanensis MS-3</name>
    <dbReference type="NCBI Taxonomy" id="1395571"/>
    <lineage>
        <taxon>Bacteria</taxon>
        <taxon>Pseudomonadati</taxon>
        <taxon>Pseudomonadota</taxon>
        <taxon>Gammaproteobacteria</taxon>
        <taxon>Pseudomonadales</taxon>
        <taxon>Pseudomonadaceae</taxon>
        <taxon>Pseudomonas</taxon>
    </lineage>
</organism>
<keyword evidence="1" id="KW-0472">Membrane</keyword>
<dbReference type="PROSITE" id="PS00409">
    <property type="entry name" value="PROKAR_NTER_METHYL"/>
    <property type="match status" value="1"/>
</dbReference>
<proteinExistence type="predicted"/>
<keyword evidence="1" id="KW-0812">Transmembrane</keyword>
<dbReference type="Pfam" id="PF07963">
    <property type="entry name" value="N_methyl"/>
    <property type="match status" value="1"/>
</dbReference>
<dbReference type="eggNOG" id="COG4966">
    <property type="taxonomic scope" value="Bacteria"/>
</dbReference>
<dbReference type="InterPro" id="IPR012902">
    <property type="entry name" value="N_methyl_site"/>
</dbReference>
<dbReference type="GO" id="GO:0043683">
    <property type="term" value="P:type IV pilus assembly"/>
    <property type="evidence" value="ECO:0007669"/>
    <property type="project" value="InterPro"/>
</dbReference>
<protein>
    <recommendedName>
        <fullName evidence="4">Pilus assembly protein PilW</fullName>
    </recommendedName>
</protein>
<gene>
    <name evidence="2" type="ORF">TMS3_0106840</name>
</gene>
<evidence type="ECO:0000256" key="1">
    <source>
        <dbReference type="SAM" id="Phobius"/>
    </source>
</evidence>
<dbReference type="NCBIfam" id="TIGR02532">
    <property type="entry name" value="IV_pilin_GFxxxE"/>
    <property type="match status" value="1"/>
</dbReference>
<name>A0A0A1YNZ9_9PSED</name>
<accession>A0A0A1YNZ9</accession>
<evidence type="ECO:0000313" key="2">
    <source>
        <dbReference type="EMBL" id="KFX71635.1"/>
    </source>
</evidence>
<dbReference type="Pfam" id="PF16074">
    <property type="entry name" value="PilW"/>
    <property type="match status" value="1"/>
</dbReference>
<reference evidence="2 3" key="1">
    <citation type="journal article" date="2014" name="Genome Announc.">
        <title>Draft Genome Sequence of Petroleum Oil-Degrading Marine Bacterium Pseudomonas taeanensis Strain MS-3, Isolated from a Crude Oil-Contaminated Seashore.</title>
        <authorList>
            <person name="Lee S.Y."/>
            <person name="Kim S.H."/>
            <person name="Lee D.G."/>
            <person name="Shin S."/>
            <person name="Yun S.H."/>
            <person name="Choi C.W."/>
            <person name="Chung Y.H."/>
            <person name="Choi J.S."/>
            <person name="Kahng H.Y."/>
            <person name="Kim S.I."/>
        </authorList>
    </citation>
    <scope>NUCLEOTIDE SEQUENCE [LARGE SCALE GENOMIC DNA]</scope>
    <source>
        <strain evidence="2 3">MS-3</strain>
    </source>
</reference>